<dbReference type="InterPro" id="IPR028889">
    <property type="entry name" value="USP"/>
</dbReference>
<dbReference type="InterPro" id="IPR015940">
    <property type="entry name" value="UBA"/>
</dbReference>
<dbReference type="STRING" id="188477.A0A433T7F0"/>
<dbReference type="InterPro" id="IPR018200">
    <property type="entry name" value="USP_CS"/>
</dbReference>
<dbReference type="InterPro" id="IPR029071">
    <property type="entry name" value="Ubiquitin-like_domsf"/>
</dbReference>
<dbReference type="InterPro" id="IPR001394">
    <property type="entry name" value="Peptidase_C19_UCH"/>
</dbReference>
<dbReference type="Pfam" id="PF00627">
    <property type="entry name" value="UBA"/>
    <property type="match status" value="1"/>
</dbReference>
<feature type="region of interest" description="Disordered" evidence="9">
    <location>
        <begin position="2623"/>
        <end position="2709"/>
    </location>
</feature>
<dbReference type="Pfam" id="PF12030">
    <property type="entry name" value="DUF3517"/>
    <property type="match status" value="1"/>
</dbReference>
<evidence type="ECO:0000256" key="9">
    <source>
        <dbReference type="SAM" id="MobiDB-lite"/>
    </source>
</evidence>
<dbReference type="InterPro" id="IPR009060">
    <property type="entry name" value="UBA-like_sf"/>
</dbReference>
<dbReference type="InterPro" id="IPR056850">
    <property type="entry name" value="ARM_UBP34_24_USP9X_Y"/>
</dbReference>
<dbReference type="Gene3D" id="3.90.70.10">
    <property type="entry name" value="Cysteine proteinases"/>
    <property type="match status" value="1"/>
</dbReference>
<proteinExistence type="inferred from homology"/>
<dbReference type="Proteomes" id="UP000271974">
    <property type="component" value="Unassembled WGS sequence"/>
</dbReference>
<evidence type="ECO:0000256" key="7">
    <source>
        <dbReference type="ARBA" id="ARBA00022801"/>
    </source>
</evidence>
<feature type="domain" description="UBA" evidence="10">
    <location>
        <begin position="5"/>
        <end position="46"/>
    </location>
</feature>
<dbReference type="CDD" id="cd02659">
    <property type="entry name" value="peptidase_C19C"/>
    <property type="match status" value="1"/>
</dbReference>
<keyword evidence="4" id="KW-0597">Phosphoprotein</keyword>
<evidence type="ECO:0000313" key="13">
    <source>
        <dbReference type="Proteomes" id="UP000271974"/>
    </source>
</evidence>
<dbReference type="SUPFAM" id="SSF54001">
    <property type="entry name" value="Cysteine proteinases"/>
    <property type="match status" value="1"/>
</dbReference>
<dbReference type="GO" id="GO:0006508">
    <property type="term" value="P:proteolysis"/>
    <property type="evidence" value="ECO:0007669"/>
    <property type="project" value="UniProtKB-KW"/>
</dbReference>
<dbReference type="InterPro" id="IPR050164">
    <property type="entry name" value="Peptidase_C19"/>
</dbReference>
<keyword evidence="6" id="KW-0833">Ubl conjugation pathway</keyword>
<keyword evidence="13" id="KW-1185">Reference proteome</keyword>
<dbReference type="Gene3D" id="1.10.8.10">
    <property type="entry name" value="DNA helicase RuvA subunit, C-terminal domain"/>
    <property type="match status" value="1"/>
</dbReference>
<dbReference type="GO" id="GO:0016579">
    <property type="term" value="P:protein deubiquitination"/>
    <property type="evidence" value="ECO:0007669"/>
    <property type="project" value="InterPro"/>
</dbReference>
<dbReference type="GO" id="GO:0005634">
    <property type="term" value="C:nucleus"/>
    <property type="evidence" value="ECO:0007669"/>
    <property type="project" value="TreeGrafter"/>
</dbReference>
<dbReference type="Pfam" id="PF22900">
    <property type="entry name" value="UCH_UBL1"/>
    <property type="match status" value="1"/>
</dbReference>
<evidence type="ECO:0000256" key="6">
    <source>
        <dbReference type="ARBA" id="ARBA00022786"/>
    </source>
</evidence>
<dbReference type="PROSITE" id="PS50235">
    <property type="entry name" value="USP_3"/>
    <property type="match status" value="1"/>
</dbReference>
<feature type="compositionally biased region" description="Low complexity" evidence="9">
    <location>
        <begin position="2664"/>
        <end position="2682"/>
    </location>
</feature>
<dbReference type="PROSITE" id="PS00972">
    <property type="entry name" value="USP_1"/>
    <property type="match status" value="1"/>
</dbReference>
<dbReference type="InterPro" id="IPR047061">
    <property type="entry name" value="UBP24_Ubl"/>
</dbReference>
<comment type="caution">
    <text evidence="12">The sequence shown here is derived from an EMBL/GenBank/DDBJ whole genome shotgun (WGS) entry which is preliminary data.</text>
</comment>
<feature type="region of interest" description="Disordered" evidence="9">
    <location>
        <begin position="2580"/>
        <end position="2599"/>
    </location>
</feature>
<keyword evidence="5" id="KW-0645">Protease</keyword>
<evidence type="ECO:0000256" key="5">
    <source>
        <dbReference type="ARBA" id="ARBA00022670"/>
    </source>
</evidence>
<accession>A0A433T7F0</accession>
<comment type="similarity">
    <text evidence="2">Belongs to the peptidase C19 family.</text>
</comment>
<dbReference type="GO" id="GO:0005829">
    <property type="term" value="C:cytosol"/>
    <property type="evidence" value="ECO:0007669"/>
    <property type="project" value="TreeGrafter"/>
</dbReference>
<dbReference type="PROSITE" id="PS50030">
    <property type="entry name" value="UBA"/>
    <property type="match status" value="1"/>
</dbReference>
<evidence type="ECO:0000259" key="11">
    <source>
        <dbReference type="PROSITE" id="PS50235"/>
    </source>
</evidence>
<sequence length="2709" mass="302752">MDNVFISEENVQTLLAMGFPSESEVRRALQMAKNDPNDAVSILTKEPQLSPHDTVSMDYSVVSNVYGPQLPPSYDEVCQETGQMKMEQSTDTAMDDANSLEFPVTNLYELEGRVFTETWNIPFKKEESLGKCLIASTRLMDAGLSESDEYCRRFVDRCMPEAFTKLLTSNAVHKWGIEIQEGIFDMLGLLVELAVSSLKQASVHGIIMDCLKLALQSDTEFHSKNQGKRDCPASWEDKYDANELAAIAPSISFKSVSSPYGWLTNLINRFAQLGGFELVKKHLESSETDILSMSLLLQPFGVCAEFLSSSITNKMLKPGMEKAVVTIQALEEKDFKEKKLGSVSNLLSSMKLLCLQMWPQDVDKLDDLRLEVTLRMLKSPHFNAKMNALKEVTKLIEDLNSPRVYKSATIISSEKILNWLVESRVLSIALEGNIDQAQYCDKIKGIVDFLGSKLSLDELAMIWKMQNGQTNNVIDNIHSIIAAAAVKFEPHQVQHLIHLIQKKWQDDNDRIREKLLSLIGKIGKDAKVAKTTTSALELLWDLAHLPALSTTLVEQALDEHHSILSDSYSVKEQVKLQYVNKCVEDIKKGACVLPILKQLMSISKNIVKNTLQKDKSVINEINRSSDVIKLVTNSLVKCHKLAVTAVGDGQLKPSTMVDGKYPHSDYVTTHLNFLKYFLQEGVIYLPWNRARDIWTTLMANPRACEWDRETCYEWFRNGITDIDLETQTHMFQKEVLKIDPSKLSENGFKCFKCLFERVNQYDHRLKTSGSTMVVEKPELMGLDYLWEICLHVPDESIADQAIQMLLSLSYTNLTPKLKKEPLILHKKFISECYTRLETAMMGLGGNVVAQTVSNATKVVTAAVVPDVANVPLPSRSIKHLAIERLLWIAEAYILSVEEIHCVPRVILPHGASFHGYQLNLFVKCEALKQEFTLQCHSNESLGSVRQKVLMQLNQPLDHVQMHTNDKLLCMTKDQLLLHQLDITDASTLQVHLGSSSTSKSGSTSVGTSSSSGYSSSGSKESSNKDLTEAGDATSVSLGFSVPFSIPRLSSAGSTGSFSKESPSSALKQSYDNEQEKMLPGVVMAKGGEVFDMLYNLTELEEAKITKRVQKLLMLIPTDPAVLEALELISQKNAKSQGSTEDLSGTKSSPRKLLAAIVSNKTSTAKEKMKYLFDSNQKEMSAFRVLYNLQVLSGKLMPTSEDATTRASSAAFCADFLNKGGLSLVVSVLQPESLPLDINYEIRQGCYSICLQLARYLLCGQTVTGEPVMESMQIDELGTVASAASAAAATGSPAVSIKKNTSSKRSSSSSDKNSVWGHAIQNLSPQEFTETLSCFMKVTWAAAAGKLNLLSYNQAIKESREGLGCGHRSRQSSTGSSASTNSDSDCQSLHAGVCSHQVNIPTKDSQIAKEALEILITCLQLRKELIGSFYSLTCVGDFILDLLVGSPIVDIREATLEQLVILSQLQVSPPEDGTGSSSADTSATALSPRQYILQLLLKAFLPFWVTSTKSRGHTQRLLNQCSQYFELRCRLLEKMTLAEQRRLDINLDSMLEDELNWLSNFVTSRHADLQQTDNTLLAGHLKLIRHLLTCEGVDKAEHGASLVGDLLHEFLFPASKLMLDSMNQPAHDSSLSEFNPKCSNSESRVAAYDLLVELGTQCLTNLKLICKELLMMHHQLNDTTKEWEYMPPVDGRAACGYVGLRNGGATCYMNSVIQQLYMTPGVPEAVLSVDEDQPDEESMFYQMQQMFGHLMESRLQAHEPEKFWQVFKLWGQQINIHEQQDSFDFFQAITDQVDEHMKAIGKQEIFKGKFQGIFSDQKICKDCPHRYEREEAFIALNLTVKNANLQDSLDQFVKGELLEGPNAYFCEKCGEKRNTIKRMCIKNLPAMLCIQLKRFGYDWELNRALKFDDYFKFPWTLDMEPYTVEGMARREQSEQGDRHSLCSLDNQSLNSGDGDTASCSGVLSGGVDQANGGSSGESMETGTEAATLNPDATPIHYELVGIVVHSGQANAGHYYSFIRDRRGTALTNPNKGKWFKFNDTVVEQFDMNDQTVEQECFGGAYKAKVYDSSNSYPEERLRYWNGYLLFYERIEDLRSPVTAKRSKIISRRVLPEGGKRSLNSDSLMELTELVHKGERKGIFMDRMPAGIQQVIHAENITFVKNRDIFNPEYFTFVRKLVSTNKSHQDEADYEEMCIQSMQLITRFLFNTYLRTRLKSQSEMDEWVSLVDTVMTNCKAACLWFIDYLASEEGKDLLKPFILECPSKDVRVMFGKMLERTFSSFFQHGGVPTHANLNTVLENMLSFLDKEAVDHVKNSTQYFLVIKCYIQMGTKACAHMFGRNGFQRLIGFLLGNGNGDSGRRWSSIQAREFAHLHTALALLILNCDIRVYQTHECGDYGERKPVTVLPHLFLKMSPDMSRFVFGDESQRYVKEVVMAVRELAGGNLLSLFDMLLYCCYCNLKFSEMLLKQVMMQYTNVPSNELKPIFSLLTELLTLEDPLQITRLQLVIDGTEEENGKKFEGLTAVIRQNQQSDSRRSYQCIKFLVTLMNKSTVVKDFLLSSPSKWQGAVNWLKKKMTEHFWSSTTSASVSNEDSNRKSFQRTQSAQYTLQEATALLTELENHEFSASSGNAAVASTTSSSGSTSNSSSNTSTDPKPVAPASGMETKSGTTADGSGSSSGDVSTTANLPCPQNTNASGKDNLKDNLKSSKVLF</sequence>
<dbReference type="SUPFAM" id="SSF54236">
    <property type="entry name" value="Ubiquitin-like"/>
    <property type="match status" value="1"/>
</dbReference>
<dbReference type="SUPFAM" id="SSF48371">
    <property type="entry name" value="ARM repeat"/>
    <property type="match status" value="1"/>
</dbReference>
<dbReference type="InterPro" id="IPR021905">
    <property type="entry name" value="DUF3517"/>
</dbReference>
<dbReference type="PANTHER" id="PTHR24006:SF943">
    <property type="entry name" value="UBIQUITIN CARBOXYL-TERMINAL HYDROLASE PUF"/>
    <property type="match status" value="1"/>
</dbReference>
<feature type="compositionally biased region" description="Low complexity" evidence="9">
    <location>
        <begin position="993"/>
        <end position="1020"/>
    </location>
</feature>
<evidence type="ECO:0000259" key="10">
    <source>
        <dbReference type="PROSITE" id="PS50030"/>
    </source>
</evidence>
<evidence type="ECO:0000256" key="4">
    <source>
        <dbReference type="ARBA" id="ARBA00022553"/>
    </source>
</evidence>
<dbReference type="OrthoDB" id="289038at2759"/>
<feature type="region of interest" description="Disordered" evidence="9">
    <location>
        <begin position="993"/>
        <end position="1027"/>
    </location>
</feature>
<feature type="compositionally biased region" description="Low complexity" evidence="9">
    <location>
        <begin position="2623"/>
        <end position="2649"/>
    </location>
</feature>
<protein>
    <recommendedName>
        <fullName evidence="3">ubiquitinyl hydrolase 1</fullName>
        <ecNumber evidence="3">3.4.19.12</ecNumber>
    </recommendedName>
</protein>
<dbReference type="InterPro" id="IPR038765">
    <property type="entry name" value="Papain-like_cys_pep_sf"/>
</dbReference>
<gene>
    <name evidence="12" type="ORF">EGW08_014706</name>
</gene>
<keyword evidence="8" id="KW-0788">Thiol protease</keyword>
<dbReference type="Pfam" id="PF25010">
    <property type="entry name" value="ARM_UBP24_USP9X-Y"/>
    <property type="match status" value="1"/>
</dbReference>
<feature type="region of interest" description="Disordered" evidence="9">
    <location>
        <begin position="1362"/>
        <end position="1382"/>
    </location>
</feature>
<dbReference type="GO" id="GO:0004843">
    <property type="term" value="F:cysteine-type deubiquitinase activity"/>
    <property type="evidence" value="ECO:0007669"/>
    <property type="project" value="UniProtKB-EC"/>
</dbReference>
<evidence type="ECO:0000256" key="3">
    <source>
        <dbReference type="ARBA" id="ARBA00012759"/>
    </source>
</evidence>
<dbReference type="PROSITE" id="PS00973">
    <property type="entry name" value="USP_2"/>
    <property type="match status" value="1"/>
</dbReference>
<evidence type="ECO:0000313" key="12">
    <source>
        <dbReference type="EMBL" id="RUS77522.1"/>
    </source>
</evidence>
<dbReference type="EC" id="3.4.19.12" evidence="3"/>
<dbReference type="InterPro" id="IPR016024">
    <property type="entry name" value="ARM-type_fold"/>
</dbReference>
<feature type="compositionally biased region" description="Low complexity" evidence="9">
    <location>
        <begin position="1370"/>
        <end position="1382"/>
    </location>
</feature>
<comment type="catalytic activity">
    <reaction evidence="1">
        <text>Thiol-dependent hydrolysis of ester, thioester, amide, peptide and isopeptide bonds formed by the C-terminal Gly of ubiquitin (a 76-residue protein attached to proteins as an intracellular targeting signal).</text>
        <dbReference type="EC" id="3.4.19.12"/>
    </reaction>
</comment>
<dbReference type="PANTHER" id="PTHR24006">
    <property type="entry name" value="UBIQUITIN CARBOXYL-TERMINAL HYDROLASE"/>
    <property type="match status" value="1"/>
</dbReference>
<dbReference type="CDD" id="cd17065">
    <property type="entry name" value="Ubl_UBP24"/>
    <property type="match status" value="1"/>
</dbReference>
<keyword evidence="7" id="KW-0378">Hydrolase</keyword>
<name>A0A433T7F0_ELYCH</name>
<dbReference type="SUPFAM" id="SSF46934">
    <property type="entry name" value="UBA-like"/>
    <property type="match status" value="1"/>
</dbReference>
<dbReference type="Pfam" id="PF00443">
    <property type="entry name" value="UCH"/>
    <property type="match status" value="1"/>
</dbReference>
<evidence type="ECO:0000256" key="2">
    <source>
        <dbReference type="ARBA" id="ARBA00009085"/>
    </source>
</evidence>
<feature type="compositionally biased region" description="Polar residues" evidence="9">
    <location>
        <begin position="2580"/>
        <end position="2589"/>
    </location>
</feature>
<evidence type="ECO:0000256" key="1">
    <source>
        <dbReference type="ARBA" id="ARBA00000707"/>
    </source>
</evidence>
<organism evidence="12 13">
    <name type="scientific">Elysia chlorotica</name>
    <name type="common">Eastern emerald elysia</name>
    <name type="synonym">Sea slug</name>
    <dbReference type="NCBI Taxonomy" id="188477"/>
    <lineage>
        <taxon>Eukaryota</taxon>
        <taxon>Metazoa</taxon>
        <taxon>Spiralia</taxon>
        <taxon>Lophotrochozoa</taxon>
        <taxon>Mollusca</taxon>
        <taxon>Gastropoda</taxon>
        <taxon>Heterobranchia</taxon>
        <taxon>Euthyneura</taxon>
        <taxon>Panpulmonata</taxon>
        <taxon>Sacoglossa</taxon>
        <taxon>Placobranchoidea</taxon>
        <taxon>Plakobranchidae</taxon>
        <taxon>Elysia</taxon>
    </lineage>
</organism>
<dbReference type="InterPro" id="IPR055176">
    <property type="entry name" value="UBP24/USP9X/USP9Y_UBL"/>
</dbReference>
<dbReference type="SMART" id="SM00165">
    <property type="entry name" value="UBA"/>
    <property type="match status" value="1"/>
</dbReference>
<feature type="domain" description="USP" evidence="11">
    <location>
        <begin position="1697"/>
        <end position="2089"/>
    </location>
</feature>
<reference evidence="12 13" key="1">
    <citation type="submission" date="2019-01" db="EMBL/GenBank/DDBJ databases">
        <title>A draft genome assembly of the solar-powered sea slug Elysia chlorotica.</title>
        <authorList>
            <person name="Cai H."/>
            <person name="Li Q."/>
            <person name="Fang X."/>
            <person name="Li J."/>
            <person name="Curtis N.E."/>
            <person name="Altenburger A."/>
            <person name="Shibata T."/>
            <person name="Feng M."/>
            <person name="Maeda T."/>
            <person name="Schwartz J.A."/>
            <person name="Shigenobu S."/>
            <person name="Lundholm N."/>
            <person name="Nishiyama T."/>
            <person name="Yang H."/>
            <person name="Hasebe M."/>
            <person name="Li S."/>
            <person name="Pierce S.K."/>
            <person name="Wang J."/>
        </authorList>
    </citation>
    <scope>NUCLEOTIDE SEQUENCE [LARGE SCALE GENOMIC DNA]</scope>
    <source>
        <strain evidence="12">EC2010</strain>
        <tissue evidence="12">Whole organism of an adult</tissue>
    </source>
</reference>
<evidence type="ECO:0000256" key="8">
    <source>
        <dbReference type="ARBA" id="ARBA00022807"/>
    </source>
</evidence>
<dbReference type="EMBL" id="RQTK01000574">
    <property type="protein sequence ID" value="RUS77522.1"/>
    <property type="molecule type" value="Genomic_DNA"/>
</dbReference>